<organism evidence="3 4">
    <name type="scientific">Methylobacterium iners</name>
    <dbReference type="NCBI Taxonomy" id="418707"/>
    <lineage>
        <taxon>Bacteria</taxon>
        <taxon>Pseudomonadati</taxon>
        <taxon>Pseudomonadota</taxon>
        <taxon>Alphaproteobacteria</taxon>
        <taxon>Hyphomicrobiales</taxon>
        <taxon>Methylobacteriaceae</taxon>
        <taxon>Methylobacterium</taxon>
    </lineage>
</organism>
<dbReference type="NCBIfam" id="TIGR00079">
    <property type="entry name" value="pept_deformyl"/>
    <property type="match status" value="1"/>
</dbReference>
<evidence type="ECO:0000313" key="3">
    <source>
        <dbReference type="EMBL" id="GJD96956.1"/>
    </source>
</evidence>
<dbReference type="PIRSF" id="PIRSF004749">
    <property type="entry name" value="Pep_def"/>
    <property type="match status" value="1"/>
</dbReference>
<dbReference type="PANTHER" id="PTHR10458:SF22">
    <property type="entry name" value="PEPTIDE DEFORMYLASE"/>
    <property type="match status" value="1"/>
</dbReference>
<comment type="caution">
    <text evidence="3">The sequence shown here is derived from an EMBL/GenBank/DDBJ whole genome shotgun (WGS) entry which is preliminary data.</text>
</comment>
<reference evidence="3" key="2">
    <citation type="submission" date="2021-08" db="EMBL/GenBank/DDBJ databases">
        <authorList>
            <person name="Tani A."/>
            <person name="Ola A."/>
            <person name="Ogura Y."/>
            <person name="Katsura K."/>
            <person name="Hayashi T."/>
        </authorList>
    </citation>
    <scope>NUCLEOTIDE SEQUENCE</scope>
    <source>
        <strain evidence="3">DSM 19015</strain>
    </source>
</reference>
<dbReference type="NCBIfam" id="NF009484">
    <property type="entry name" value="PRK12846.1-5"/>
    <property type="match status" value="1"/>
</dbReference>
<evidence type="ECO:0000256" key="1">
    <source>
        <dbReference type="ARBA" id="ARBA00010759"/>
    </source>
</evidence>
<dbReference type="Pfam" id="PF01327">
    <property type="entry name" value="Pep_deformylase"/>
    <property type="match status" value="1"/>
</dbReference>
<protein>
    <recommendedName>
        <fullName evidence="2">Peptide deformylase-like</fullName>
    </recommendedName>
    <alternativeName>
        <fullName evidence="2">Polypeptide deformylase-like</fullName>
    </alternativeName>
</protein>
<feature type="active site" evidence="2">
    <location>
        <position position="134"/>
    </location>
</feature>
<dbReference type="EMBL" id="BPQP01000072">
    <property type="protein sequence ID" value="GJD96956.1"/>
    <property type="molecule type" value="Genomic_DNA"/>
</dbReference>
<dbReference type="Proteomes" id="UP001055125">
    <property type="component" value="Unassembled WGS sequence"/>
</dbReference>
<name>A0ABQ4S1T7_9HYPH</name>
<dbReference type="SUPFAM" id="SSF56420">
    <property type="entry name" value="Peptide deformylase"/>
    <property type="match status" value="1"/>
</dbReference>
<dbReference type="PRINTS" id="PR01576">
    <property type="entry name" value="PDEFORMYLASE"/>
</dbReference>
<dbReference type="HAMAP" id="MF_00163">
    <property type="entry name" value="Pep_deformylase"/>
    <property type="match status" value="1"/>
</dbReference>
<sequence>MSKSPLLLYPDPGLRRAADPVERFDAALESLAEQVRGTLARVGAIGLTAPHIGRLQRLVVLRLEPGEPTTTYVNPEILWASPERQAHTEGSVSMPGIAESVERAARITLRYRDLDGTPREESAEGFRAACLQHECDQLDGIFWIDRLSRLRRERALKRFVKLRRTDR</sequence>
<comment type="similarity">
    <text evidence="1 2">Belongs to the polypeptide deformylase family.</text>
</comment>
<evidence type="ECO:0000313" key="4">
    <source>
        <dbReference type="Proteomes" id="UP001055125"/>
    </source>
</evidence>
<evidence type="ECO:0000256" key="2">
    <source>
        <dbReference type="HAMAP-Rule" id="MF_00163"/>
    </source>
</evidence>
<reference evidence="3" key="1">
    <citation type="journal article" date="2021" name="Front. Microbiol.">
        <title>Comprehensive Comparative Genomics and Phenotyping of Methylobacterium Species.</title>
        <authorList>
            <person name="Alessa O."/>
            <person name="Ogura Y."/>
            <person name="Fujitani Y."/>
            <person name="Takami H."/>
            <person name="Hayashi T."/>
            <person name="Sahin N."/>
            <person name="Tani A."/>
        </authorList>
    </citation>
    <scope>NUCLEOTIDE SEQUENCE</scope>
    <source>
        <strain evidence="3">DSM 19015</strain>
    </source>
</reference>
<dbReference type="InterPro" id="IPR023635">
    <property type="entry name" value="Peptide_deformylase"/>
</dbReference>
<dbReference type="Gene3D" id="3.90.45.10">
    <property type="entry name" value="Peptide deformylase"/>
    <property type="match status" value="1"/>
</dbReference>
<proteinExistence type="inferred from homology"/>
<accession>A0ABQ4S1T7</accession>
<dbReference type="PANTHER" id="PTHR10458">
    <property type="entry name" value="PEPTIDE DEFORMYLASE"/>
    <property type="match status" value="1"/>
</dbReference>
<gene>
    <name evidence="3" type="primary">def</name>
    <name evidence="3" type="ORF">OCOJLMKI_4184</name>
</gene>
<keyword evidence="4" id="KW-1185">Reference proteome</keyword>
<dbReference type="RefSeq" id="WP_238246045.1">
    <property type="nucleotide sequence ID" value="NZ_BPQP01000072.1"/>
</dbReference>
<dbReference type="InterPro" id="IPR036821">
    <property type="entry name" value="Peptide_deformylase_sf"/>
</dbReference>
<comment type="caution">
    <text evidence="2">Lacks conserved residue(s) required for the propagation of feature annotation.</text>
</comment>
<dbReference type="CDD" id="cd00487">
    <property type="entry name" value="Pep_deformylase"/>
    <property type="match status" value="1"/>
</dbReference>